<dbReference type="OrthoDB" id="3486108at2759"/>
<dbReference type="AlphaFoldDB" id="K1X1B7"/>
<evidence type="ECO:0000313" key="1">
    <source>
        <dbReference type="EMBL" id="EKD14628.1"/>
    </source>
</evidence>
<sequence length="236" mass="26068">MDSPEHTSLPSLGSIFGNYQFGAPSQVNANDGVPESPFTVLPATQQTFGPPASPPVIELAAFSLECPAAQKSPPCGQCRGARFDFTKYFHNEKFFRAPPHELLKMIEQSYLLKNRLGSILVTYIVHNLHDDHRMADILTAITDWVDMVASLIEAVSESMINAAGVADALAAVEAWTSGFAGQLREHLGQLTGQKMEVPAGWKKQMLSEFRKRWESVWIRCANACAYHQDVVSMDQD</sequence>
<accession>K1X1B7</accession>
<gene>
    <name evidence="1" type="ORF">MBM_07349</name>
</gene>
<evidence type="ECO:0000313" key="2">
    <source>
        <dbReference type="Proteomes" id="UP000006753"/>
    </source>
</evidence>
<proteinExistence type="predicted"/>
<keyword evidence="2" id="KW-1185">Reference proteome</keyword>
<organism evidence="1 2">
    <name type="scientific">Marssonina brunnea f. sp. multigermtubi (strain MB_m1)</name>
    <name type="common">Marssonina leaf spot fungus</name>
    <dbReference type="NCBI Taxonomy" id="1072389"/>
    <lineage>
        <taxon>Eukaryota</taxon>
        <taxon>Fungi</taxon>
        <taxon>Dikarya</taxon>
        <taxon>Ascomycota</taxon>
        <taxon>Pezizomycotina</taxon>
        <taxon>Leotiomycetes</taxon>
        <taxon>Helotiales</taxon>
        <taxon>Drepanopezizaceae</taxon>
        <taxon>Drepanopeziza</taxon>
    </lineage>
</organism>
<reference evidence="1 2" key="1">
    <citation type="journal article" date="2012" name="BMC Genomics">
        <title>Sequencing the genome of Marssonina brunnea reveals fungus-poplar co-evolution.</title>
        <authorList>
            <person name="Zhu S."/>
            <person name="Cao Y.-Z."/>
            <person name="Jiang C."/>
            <person name="Tan B.-Y."/>
            <person name="Wang Z."/>
            <person name="Feng S."/>
            <person name="Zhang L."/>
            <person name="Su X.-H."/>
            <person name="Brejova B."/>
            <person name="Vinar T."/>
            <person name="Xu M."/>
            <person name="Wang M.-X."/>
            <person name="Zhang S.-G."/>
            <person name="Huang M.-R."/>
            <person name="Wu R."/>
            <person name="Zhou Y."/>
        </authorList>
    </citation>
    <scope>NUCLEOTIDE SEQUENCE [LARGE SCALE GENOMIC DNA]</scope>
    <source>
        <strain evidence="1 2">MB_m1</strain>
    </source>
</reference>
<name>K1X1B7_MARBU</name>
<dbReference type="Proteomes" id="UP000006753">
    <property type="component" value="Unassembled WGS sequence"/>
</dbReference>
<dbReference type="HOGENOM" id="CLU_1175640_0_0_1"/>
<dbReference type="InParanoid" id="K1X1B7"/>
<protein>
    <submittedName>
        <fullName evidence="1">Uncharacterized protein</fullName>
    </submittedName>
</protein>
<dbReference type="GeneID" id="18763284"/>
<dbReference type="KEGG" id="mbe:MBM_07349"/>
<dbReference type="RefSeq" id="XP_007295238.1">
    <property type="nucleotide sequence ID" value="XM_007295176.1"/>
</dbReference>
<dbReference type="EMBL" id="JH921445">
    <property type="protein sequence ID" value="EKD14628.1"/>
    <property type="molecule type" value="Genomic_DNA"/>
</dbReference>